<reference evidence="1" key="1">
    <citation type="submission" date="2020-05" db="EMBL/GenBank/DDBJ databases">
        <title>Mycena genomes resolve the evolution of fungal bioluminescence.</title>
        <authorList>
            <person name="Tsai I.J."/>
        </authorList>
    </citation>
    <scope>NUCLEOTIDE SEQUENCE</scope>
    <source>
        <strain evidence="1">160909Yilan</strain>
    </source>
</reference>
<dbReference type="Proteomes" id="UP000623467">
    <property type="component" value="Unassembled WGS sequence"/>
</dbReference>
<dbReference type="OrthoDB" id="539213at2759"/>
<accession>A0A8H6Y0U5</accession>
<evidence type="ECO:0000313" key="1">
    <source>
        <dbReference type="EMBL" id="KAF7350627.1"/>
    </source>
</evidence>
<keyword evidence="2" id="KW-1185">Reference proteome</keyword>
<comment type="caution">
    <text evidence="1">The sequence shown here is derived from an EMBL/GenBank/DDBJ whole genome shotgun (WGS) entry which is preliminary data.</text>
</comment>
<gene>
    <name evidence="1" type="ORF">MSAN_01622900</name>
</gene>
<dbReference type="EMBL" id="JACAZH010000014">
    <property type="protein sequence ID" value="KAF7350627.1"/>
    <property type="molecule type" value="Genomic_DNA"/>
</dbReference>
<evidence type="ECO:0000313" key="2">
    <source>
        <dbReference type="Proteomes" id="UP000623467"/>
    </source>
</evidence>
<dbReference type="AlphaFoldDB" id="A0A8H6Y0U5"/>
<sequence length="390" mass="44959">MNMIQGHYLSERRATQEQRVFKYADRGYGVRILPSYISSLEESKSKLAAIRRDEILFGVDMHKIAAASRRWTRTVVDASSYGAKPKVMSHSELENDGQISSEPQGRSCLSGFSLFMRHVALWEIAQTGEVKIDTRNWASTNYAEPAYSGLAYDDTPSYKWNKSFTIPKFERQIRHFNDQQIANWIQEESHSTCKFREAHGIGEDDDIDLDKIFADAARLTCSQDTKTILSRNSDIVMPVVVPRNLAAYVNHLVGEAQKAAKLKVKPILTPAVKDDEDIVVPLDSKDSADGLYMWRIDKDLMWQQLDRRIDEVFEVLYAFYRANDRPYNMANPIRLMTQLSNRAIRSTVEDEFDAFARWIGRQPIFVDRFFNRRVELEQIDGQEDQYTAEA</sequence>
<protein>
    <submittedName>
        <fullName evidence="1">Uncharacterized protein</fullName>
    </submittedName>
</protein>
<proteinExistence type="predicted"/>
<name>A0A8H6Y0U5_9AGAR</name>
<organism evidence="1 2">
    <name type="scientific">Mycena sanguinolenta</name>
    <dbReference type="NCBI Taxonomy" id="230812"/>
    <lineage>
        <taxon>Eukaryota</taxon>
        <taxon>Fungi</taxon>
        <taxon>Dikarya</taxon>
        <taxon>Basidiomycota</taxon>
        <taxon>Agaricomycotina</taxon>
        <taxon>Agaricomycetes</taxon>
        <taxon>Agaricomycetidae</taxon>
        <taxon>Agaricales</taxon>
        <taxon>Marasmiineae</taxon>
        <taxon>Mycenaceae</taxon>
        <taxon>Mycena</taxon>
    </lineage>
</organism>